<dbReference type="GO" id="GO:0005886">
    <property type="term" value="C:plasma membrane"/>
    <property type="evidence" value="ECO:0007669"/>
    <property type="project" value="TreeGrafter"/>
</dbReference>
<dbReference type="InterPro" id="IPR007110">
    <property type="entry name" value="Ig-like_dom"/>
</dbReference>
<dbReference type="SUPFAM" id="SSF48726">
    <property type="entry name" value="Immunoglobulin"/>
    <property type="match status" value="2"/>
</dbReference>
<feature type="domain" description="Ig-like" evidence="7">
    <location>
        <begin position="134"/>
        <end position="220"/>
    </location>
</feature>
<keyword evidence="9" id="KW-1185">Reference proteome</keyword>
<evidence type="ECO:0000256" key="6">
    <source>
        <dbReference type="SAM" id="SignalP"/>
    </source>
</evidence>
<dbReference type="PROSITE" id="PS50835">
    <property type="entry name" value="IG_LIKE"/>
    <property type="match status" value="1"/>
</dbReference>
<dbReference type="PANTHER" id="PTHR12035:SF128">
    <property type="entry name" value="BRANCHED CHAIN KETO ACID DEHYDROGENASE E1 SUBUNIT BETA,-LIKE-RELATED"/>
    <property type="match status" value="1"/>
</dbReference>
<evidence type="ECO:0000256" key="5">
    <source>
        <dbReference type="SAM" id="Phobius"/>
    </source>
</evidence>
<comment type="subcellular location">
    <subcellularLocation>
        <location evidence="1">Membrane</location>
        <topology evidence="1">Single-pass membrane protein</topology>
    </subcellularLocation>
</comment>
<dbReference type="EMBL" id="OY660868">
    <property type="protein sequence ID" value="CAJ1056276.1"/>
    <property type="molecule type" value="Genomic_DNA"/>
</dbReference>
<evidence type="ECO:0000259" key="7">
    <source>
        <dbReference type="PROSITE" id="PS50835"/>
    </source>
</evidence>
<feature type="transmembrane region" description="Helical" evidence="5">
    <location>
        <begin position="331"/>
        <end position="354"/>
    </location>
</feature>
<feature type="chain" id="PRO_5043314742" evidence="6">
    <location>
        <begin position="21"/>
        <end position="392"/>
    </location>
</feature>
<gene>
    <name evidence="8" type="ORF">XNOV1_A008658</name>
</gene>
<dbReference type="Gene3D" id="2.60.40.10">
    <property type="entry name" value="Immunoglobulins"/>
    <property type="match status" value="2"/>
</dbReference>
<evidence type="ECO:0000313" key="9">
    <source>
        <dbReference type="Proteomes" id="UP001178508"/>
    </source>
</evidence>
<dbReference type="InterPro" id="IPR036179">
    <property type="entry name" value="Ig-like_dom_sf"/>
</dbReference>
<reference evidence="8" key="1">
    <citation type="submission" date="2023-08" db="EMBL/GenBank/DDBJ databases">
        <authorList>
            <person name="Alioto T."/>
            <person name="Alioto T."/>
            <person name="Gomez Garrido J."/>
        </authorList>
    </citation>
    <scope>NUCLEOTIDE SEQUENCE</scope>
</reference>
<dbReference type="InterPro" id="IPR051036">
    <property type="entry name" value="SIGLEC"/>
</dbReference>
<keyword evidence="3 5" id="KW-1133">Transmembrane helix</keyword>
<evidence type="ECO:0000313" key="8">
    <source>
        <dbReference type="EMBL" id="CAJ1056276.1"/>
    </source>
</evidence>
<keyword evidence="6" id="KW-0732">Signal</keyword>
<organism evidence="8 9">
    <name type="scientific">Xyrichtys novacula</name>
    <name type="common">Pearly razorfish</name>
    <name type="synonym">Hemipteronotus novacula</name>
    <dbReference type="NCBI Taxonomy" id="13765"/>
    <lineage>
        <taxon>Eukaryota</taxon>
        <taxon>Metazoa</taxon>
        <taxon>Chordata</taxon>
        <taxon>Craniata</taxon>
        <taxon>Vertebrata</taxon>
        <taxon>Euteleostomi</taxon>
        <taxon>Actinopterygii</taxon>
        <taxon>Neopterygii</taxon>
        <taxon>Teleostei</taxon>
        <taxon>Neoteleostei</taxon>
        <taxon>Acanthomorphata</taxon>
        <taxon>Eupercaria</taxon>
        <taxon>Labriformes</taxon>
        <taxon>Labridae</taxon>
        <taxon>Xyrichtys</taxon>
    </lineage>
</organism>
<dbReference type="AlphaFoldDB" id="A0AAV1F5T1"/>
<protein>
    <submittedName>
        <fullName evidence="8">Uncharacterized protein LOC117814521</fullName>
    </submittedName>
</protein>
<evidence type="ECO:0000256" key="1">
    <source>
        <dbReference type="ARBA" id="ARBA00004167"/>
    </source>
</evidence>
<evidence type="ECO:0000256" key="2">
    <source>
        <dbReference type="ARBA" id="ARBA00022692"/>
    </source>
</evidence>
<dbReference type="PANTHER" id="PTHR12035">
    <property type="entry name" value="SIALIC ACID BINDING IMMUNOGLOBULIN-LIKE LECTIN"/>
    <property type="match status" value="1"/>
</dbReference>
<feature type="signal peptide" evidence="6">
    <location>
        <begin position="1"/>
        <end position="20"/>
    </location>
</feature>
<accession>A0AAV1F5T1</accession>
<dbReference type="GO" id="GO:0033691">
    <property type="term" value="F:sialic acid binding"/>
    <property type="evidence" value="ECO:0007669"/>
    <property type="project" value="TreeGrafter"/>
</dbReference>
<proteinExistence type="predicted"/>
<name>A0AAV1F5T1_XYRNO</name>
<keyword evidence="4 5" id="KW-0472">Membrane</keyword>
<keyword evidence="2 5" id="KW-0812">Transmembrane</keyword>
<sequence length="392" mass="44786">MALVYILIFLLSLMFRSCQFQCVKEMVHGSEFSINVTTHIKVRPGDCIRIPYEITLENKKVRAEHTMIWFRGDPENTVSSRLVRNAERRTTGVFNMDGLPHGEYEFGIRLEWGCNQTFIFPTTIRVSVSGLIQPPFVLVPMLTEGKTSRLRCLADTLCSAPTRITWTGTAVRKEWPPFDRYDWRPHHRGFPLTPTADDHNTNVTCVAEYENNIVSEKTVTLIVKFAPRFLNGSQCVVKRELLVCSCISWGNPPPPITWPVDSLTDFSIKSHSKAEIVNSTLTFNAAEFYNTSIKCVSSNEVGQRKIEIKIQNYTETSKNSVNPNTWQPCTALPWVTAVSVCLNLVLLISLIICIHKWCKRSKEKNSKEEDTYMALNRAQIETEYSVISPRRR</sequence>
<dbReference type="Proteomes" id="UP001178508">
    <property type="component" value="Chromosome 5"/>
</dbReference>
<dbReference type="InterPro" id="IPR013783">
    <property type="entry name" value="Ig-like_fold"/>
</dbReference>
<dbReference type="GO" id="GO:0007155">
    <property type="term" value="P:cell adhesion"/>
    <property type="evidence" value="ECO:0007669"/>
    <property type="project" value="TreeGrafter"/>
</dbReference>
<evidence type="ECO:0000256" key="3">
    <source>
        <dbReference type="ARBA" id="ARBA00022989"/>
    </source>
</evidence>
<evidence type="ECO:0000256" key="4">
    <source>
        <dbReference type="ARBA" id="ARBA00023136"/>
    </source>
</evidence>